<dbReference type="GO" id="GO:0003700">
    <property type="term" value="F:DNA-binding transcription factor activity"/>
    <property type="evidence" value="ECO:0007669"/>
    <property type="project" value="InterPro"/>
</dbReference>
<dbReference type="InterPro" id="IPR011051">
    <property type="entry name" value="RmlC_Cupin_sf"/>
</dbReference>
<keyword evidence="3" id="KW-0804">Transcription</keyword>
<dbReference type="KEGG" id="cliz:G7Y31_00325"/>
<gene>
    <name evidence="5" type="ORF">G7Y31_00325</name>
</gene>
<dbReference type="AlphaFoldDB" id="A0A7T0KEB1"/>
<dbReference type="PANTHER" id="PTHR11019">
    <property type="entry name" value="HTH-TYPE TRANSCRIPTIONAL REGULATOR NIMR"/>
    <property type="match status" value="1"/>
</dbReference>
<evidence type="ECO:0000313" key="6">
    <source>
        <dbReference type="Proteomes" id="UP000594681"/>
    </source>
</evidence>
<dbReference type="Gene3D" id="1.10.10.60">
    <property type="entry name" value="Homeodomain-like"/>
    <property type="match status" value="3"/>
</dbReference>
<dbReference type="PROSITE" id="PS01124">
    <property type="entry name" value="HTH_ARAC_FAMILY_2"/>
    <property type="match status" value="2"/>
</dbReference>
<dbReference type="RefSeq" id="WP_165010391.1">
    <property type="nucleotide sequence ID" value="NZ_CP064954.1"/>
</dbReference>
<evidence type="ECO:0000313" key="5">
    <source>
        <dbReference type="EMBL" id="QPK79221.1"/>
    </source>
</evidence>
<feature type="domain" description="HTH araC/xylS-type" evidence="4">
    <location>
        <begin position="143"/>
        <end position="243"/>
    </location>
</feature>
<accession>A0A7T0KEB1</accession>
<evidence type="ECO:0000259" key="4">
    <source>
        <dbReference type="PROSITE" id="PS01124"/>
    </source>
</evidence>
<feature type="domain" description="HTH araC/xylS-type" evidence="4">
    <location>
        <begin position="398"/>
        <end position="495"/>
    </location>
</feature>
<dbReference type="PANTHER" id="PTHR11019:SF199">
    <property type="entry name" value="HTH-TYPE TRANSCRIPTIONAL REGULATOR NIMR"/>
    <property type="match status" value="1"/>
</dbReference>
<dbReference type="InterPro" id="IPR009057">
    <property type="entry name" value="Homeodomain-like_sf"/>
</dbReference>
<evidence type="ECO:0000256" key="2">
    <source>
        <dbReference type="ARBA" id="ARBA00023125"/>
    </source>
</evidence>
<keyword evidence="2" id="KW-0238">DNA-binding</keyword>
<dbReference type="SUPFAM" id="SSF46689">
    <property type="entry name" value="Homeodomain-like"/>
    <property type="match status" value="2"/>
</dbReference>
<protein>
    <submittedName>
        <fullName evidence="5">Helix-turn-helix domain-containing protein</fullName>
    </submittedName>
</protein>
<reference evidence="5 6" key="1">
    <citation type="submission" date="2020-11" db="EMBL/GenBank/DDBJ databases">
        <title>Corynebacterium sp. ZJ-599.</title>
        <authorList>
            <person name="Zhou J."/>
        </authorList>
    </citation>
    <scope>NUCLEOTIDE SEQUENCE [LARGE SCALE GENOMIC DNA]</scope>
    <source>
        <strain evidence="5 6">ZJ-599</strain>
    </source>
</reference>
<dbReference type="InterPro" id="IPR018060">
    <property type="entry name" value="HTH_AraC"/>
</dbReference>
<dbReference type="SMART" id="SM00342">
    <property type="entry name" value="HTH_ARAC"/>
    <property type="match status" value="2"/>
</dbReference>
<keyword evidence="6" id="KW-1185">Reference proteome</keyword>
<proteinExistence type="predicted"/>
<dbReference type="EMBL" id="CP064954">
    <property type="protein sequence ID" value="QPK79221.1"/>
    <property type="molecule type" value="Genomic_DNA"/>
</dbReference>
<sequence length="507" mass="55255">MDQQLTTHAIPAAGVKRMHNQREPMLMWVYTGLAKVEILGEKYLLRAGHAVWIPAGVEYGISTRPGTVAFPIFPAARDMGVRISRPHRVRVGREWGPWLVYQFARSIGYLQGTAPGLAALAPQVAADGAPGCAVALPPQPFADAALDTAMRILQDPGSPATVEQLASAASVSTRTLQKQFVAQTGMSIVQWRRQVRVALAAGLIAAGQHIGWAARQVGFETTAGLTRAFHSHVGMSPREFAQLKPPVPELADAPLTSPPPVPASQTWERVNDFHVLVWVYRGAARVVIGRQTYELIQGDVAWLPAGESNVVHVEQGAIVLPLGSREAKLPTVVPGVLVQSFADIEENYLLHTVVANYSHLRPDGHDPHAIVYLFARRAQEAARCGDGVGQGAVTAAVVEVLHRVRATPEDRRTLAQWATELGVSTLDLSQGVHAAVGMPFKQWRSQLRMTVARSLLEQGKSVEHIARRLGYAHPSSFCKVFSDNHRMSPREYQRSGWQCTQEALIVP</sequence>
<organism evidence="5 6">
    <name type="scientific">Corynebacterium lizhenjunii</name>
    <dbReference type="NCBI Taxonomy" id="2709394"/>
    <lineage>
        <taxon>Bacteria</taxon>
        <taxon>Bacillati</taxon>
        <taxon>Actinomycetota</taxon>
        <taxon>Actinomycetes</taxon>
        <taxon>Mycobacteriales</taxon>
        <taxon>Corynebacteriaceae</taxon>
        <taxon>Corynebacterium</taxon>
    </lineage>
</organism>
<dbReference type="SUPFAM" id="SSF51182">
    <property type="entry name" value="RmlC-like cupins"/>
    <property type="match status" value="1"/>
</dbReference>
<evidence type="ECO:0000256" key="3">
    <source>
        <dbReference type="ARBA" id="ARBA00023163"/>
    </source>
</evidence>
<dbReference type="GO" id="GO:0043565">
    <property type="term" value="F:sequence-specific DNA binding"/>
    <property type="evidence" value="ECO:0007669"/>
    <property type="project" value="InterPro"/>
</dbReference>
<name>A0A7T0KEB1_9CORY</name>
<evidence type="ECO:0000256" key="1">
    <source>
        <dbReference type="ARBA" id="ARBA00023015"/>
    </source>
</evidence>
<keyword evidence="1" id="KW-0805">Transcription regulation</keyword>
<dbReference type="InterPro" id="IPR003313">
    <property type="entry name" value="AraC-bd"/>
</dbReference>
<dbReference type="Proteomes" id="UP000594681">
    <property type="component" value="Chromosome"/>
</dbReference>
<dbReference type="Pfam" id="PF12833">
    <property type="entry name" value="HTH_18"/>
    <property type="match status" value="2"/>
</dbReference>
<dbReference type="Pfam" id="PF02311">
    <property type="entry name" value="AraC_binding"/>
    <property type="match status" value="1"/>
</dbReference>